<accession>A0AAD9TRW2</accession>
<protein>
    <submittedName>
        <fullName evidence="2">Uncharacterized protein</fullName>
    </submittedName>
</protein>
<gene>
    <name evidence="2" type="ORF">Ddye_022868</name>
</gene>
<evidence type="ECO:0000313" key="3">
    <source>
        <dbReference type="Proteomes" id="UP001280121"/>
    </source>
</evidence>
<evidence type="ECO:0000313" key="2">
    <source>
        <dbReference type="EMBL" id="KAK2641105.1"/>
    </source>
</evidence>
<proteinExistence type="predicted"/>
<keyword evidence="3" id="KW-1185">Reference proteome</keyword>
<evidence type="ECO:0000256" key="1">
    <source>
        <dbReference type="SAM" id="MobiDB-lite"/>
    </source>
</evidence>
<dbReference type="AlphaFoldDB" id="A0AAD9TRW2"/>
<name>A0AAD9TRW2_9ROSI</name>
<organism evidence="2 3">
    <name type="scientific">Dipteronia dyeriana</name>
    <dbReference type="NCBI Taxonomy" id="168575"/>
    <lineage>
        <taxon>Eukaryota</taxon>
        <taxon>Viridiplantae</taxon>
        <taxon>Streptophyta</taxon>
        <taxon>Embryophyta</taxon>
        <taxon>Tracheophyta</taxon>
        <taxon>Spermatophyta</taxon>
        <taxon>Magnoliopsida</taxon>
        <taxon>eudicotyledons</taxon>
        <taxon>Gunneridae</taxon>
        <taxon>Pentapetalae</taxon>
        <taxon>rosids</taxon>
        <taxon>malvids</taxon>
        <taxon>Sapindales</taxon>
        <taxon>Sapindaceae</taxon>
        <taxon>Hippocastanoideae</taxon>
        <taxon>Acereae</taxon>
        <taxon>Dipteronia</taxon>
    </lineage>
</organism>
<dbReference type="EMBL" id="JANJYI010000007">
    <property type="protein sequence ID" value="KAK2641105.1"/>
    <property type="molecule type" value="Genomic_DNA"/>
</dbReference>
<sequence length="132" mass="15215">MNNEQNTEPNLGPIHEVDNEANIDPVDHVKNTEEEEEPMQMERRGRLVHRFCYSALYMAGTSEVRPNVTPYDSDNATTWVILRADSYSFGMGGSRNLVEEEPTCMIYKGQFFPTKKDLKRLVGHFAIQQNFE</sequence>
<reference evidence="2" key="1">
    <citation type="journal article" date="2023" name="Plant J.">
        <title>Genome sequences and population genomics provide insights into the demographic history, inbreeding, and mutation load of two 'living fossil' tree species of Dipteronia.</title>
        <authorList>
            <person name="Feng Y."/>
            <person name="Comes H.P."/>
            <person name="Chen J."/>
            <person name="Zhu S."/>
            <person name="Lu R."/>
            <person name="Zhang X."/>
            <person name="Li P."/>
            <person name="Qiu J."/>
            <person name="Olsen K.M."/>
            <person name="Qiu Y."/>
        </authorList>
    </citation>
    <scope>NUCLEOTIDE SEQUENCE</scope>
    <source>
        <strain evidence="2">KIB01</strain>
    </source>
</reference>
<dbReference type="Proteomes" id="UP001280121">
    <property type="component" value="Unassembled WGS sequence"/>
</dbReference>
<feature type="region of interest" description="Disordered" evidence="1">
    <location>
        <begin position="1"/>
        <end position="42"/>
    </location>
</feature>
<comment type="caution">
    <text evidence="2">The sequence shown here is derived from an EMBL/GenBank/DDBJ whole genome shotgun (WGS) entry which is preliminary data.</text>
</comment>